<accession>A0A9X0W6T1</accession>
<comment type="caution">
    <text evidence="14">The sequence shown here is derived from an EMBL/GenBank/DDBJ whole genome shotgun (WGS) entry which is preliminary data.</text>
</comment>
<dbReference type="NCBIfam" id="TIGR00041">
    <property type="entry name" value="DTMP_kinase"/>
    <property type="match status" value="1"/>
</dbReference>
<gene>
    <name evidence="12" type="primary">tmk</name>
    <name evidence="14" type="ORF">CKO42_05120</name>
</gene>
<dbReference type="Gene3D" id="3.40.50.300">
    <property type="entry name" value="P-loop containing nucleotide triphosphate hydrolases"/>
    <property type="match status" value="1"/>
</dbReference>
<keyword evidence="4 12" id="KW-0808">Transferase</keyword>
<dbReference type="SUPFAM" id="SSF52540">
    <property type="entry name" value="P-loop containing nucleoside triphosphate hydrolases"/>
    <property type="match status" value="1"/>
</dbReference>
<dbReference type="GO" id="GO:0006233">
    <property type="term" value="P:dTDP biosynthetic process"/>
    <property type="evidence" value="ECO:0007669"/>
    <property type="project" value="InterPro"/>
</dbReference>
<dbReference type="PANTHER" id="PTHR10344:SF4">
    <property type="entry name" value="UMP-CMP KINASE 2, MITOCHONDRIAL"/>
    <property type="match status" value="1"/>
</dbReference>
<dbReference type="Pfam" id="PF02223">
    <property type="entry name" value="Thymidylate_kin"/>
    <property type="match status" value="1"/>
</dbReference>
<dbReference type="FunFam" id="3.40.50.300:FF:000225">
    <property type="entry name" value="Thymidylate kinase"/>
    <property type="match status" value="1"/>
</dbReference>
<evidence type="ECO:0000256" key="6">
    <source>
        <dbReference type="ARBA" id="ARBA00022741"/>
    </source>
</evidence>
<feature type="domain" description="Thymidylate kinase-like" evidence="13">
    <location>
        <begin position="26"/>
        <end position="214"/>
    </location>
</feature>
<evidence type="ECO:0000256" key="9">
    <source>
        <dbReference type="ARBA" id="ARBA00029962"/>
    </source>
</evidence>
<dbReference type="GO" id="GO:0006227">
    <property type="term" value="P:dUDP biosynthetic process"/>
    <property type="evidence" value="ECO:0007669"/>
    <property type="project" value="TreeGrafter"/>
</dbReference>
<sequence>MAAVETNSGVPLGELDPKRRGRFITLEGGEGAGKTTQLRRLVDWLQGQGIDPLVTREPGGTAAAERMRALLLDSANAELCADAELLLVFAARADHLRQRIEPALAAGRWVVCDRFTDATYAYQGGGRGLDRARIEVLEHFVQRGLQPDLTLMFDLPVATGLARARQRSAPDRFEAEDLAFFERVRASYRAIAERSAGRVCLIRADQTEEAVAAEVKACVASRLLGDS</sequence>
<comment type="similarity">
    <text evidence="1 12">Belongs to the thymidylate kinase family.</text>
</comment>
<dbReference type="EC" id="2.7.4.9" evidence="2 12"/>
<evidence type="ECO:0000256" key="3">
    <source>
        <dbReference type="ARBA" id="ARBA00017144"/>
    </source>
</evidence>
<evidence type="ECO:0000256" key="2">
    <source>
        <dbReference type="ARBA" id="ARBA00012980"/>
    </source>
</evidence>
<evidence type="ECO:0000256" key="12">
    <source>
        <dbReference type="HAMAP-Rule" id="MF_00165"/>
    </source>
</evidence>
<keyword evidence="8 12" id="KW-0067">ATP-binding</keyword>
<evidence type="ECO:0000256" key="5">
    <source>
        <dbReference type="ARBA" id="ARBA00022727"/>
    </source>
</evidence>
<evidence type="ECO:0000259" key="13">
    <source>
        <dbReference type="Pfam" id="PF02223"/>
    </source>
</evidence>
<keyword evidence="5 12" id="KW-0545">Nucleotide biosynthesis</keyword>
<dbReference type="GO" id="GO:0005829">
    <property type="term" value="C:cytosol"/>
    <property type="evidence" value="ECO:0007669"/>
    <property type="project" value="TreeGrafter"/>
</dbReference>
<dbReference type="EMBL" id="NRRY01000005">
    <property type="protein sequence ID" value="MBK1617846.1"/>
    <property type="molecule type" value="Genomic_DNA"/>
</dbReference>
<evidence type="ECO:0000256" key="1">
    <source>
        <dbReference type="ARBA" id="ARBA00009776"/>
    </source>
</evidence>
<reference evidence="14 15" key="1">
    <citation type="journal article" date="2020" name="Microorganisms">
        <title>Osmotic Adaptation and Compatible Solute Biosynthesis of Phototrophic Bacteria as Revealed from Genome Analyses.</title>
        <authorList>
            <person name="Imhoff J.F."/>
            <person name="Rahn T."/>
            <person name="Kunzel S."/>
            <person name="Keller A."/>
            <person name="Neulinger S.C."/>
        </authorList>
    </citation>
    <scope>NUCLEOTIDE SEQUENCE [LARGE SCALE GENOMIC DNA]</scope>
    <source>
        <strain evidence="14 15">DSM 25653</strain>
    </source>
</reference>
<dbReference type="Proteomes" id="UP001138768">
    <property type="component" value="Unassembled WGS sequence"/>
</dbReference>
<protein>
    <recommendedName>
        <fullName evidence="3 12">Thymidylate kinase</fullName>
        <ecNumber evidence="2 12">2.7.4.9</ecNumber>
    </recommendedName>
    <alternativeName>
        <fullName evidence="9 12">dTMP kinase</fullName>
    </alternativeName>
</protein>
<dbReference type="InterPro" id="IPR027417">
    <property type="entry name" value="P-loop_NTPase"/>
</dbReference>
<keyword evidence="7 12" id="KW-0418">Kinase</keyword>
<evidence type="ECO:0000256" key="8">
    <source>
        <dbReference type="ARBA" id="ARBA00022840"/>
    </source>
</evidence>
<dbReference type="InterPro" id="IPR039430">
    <property type="entry name" value="Thymidylate_kin-like_dom"/>
</dbReference>
<dbReference type="HAMAP" id="MF_00165">
    <property type="entry name" value="Thymidylate_kinase"/>
    <property type="match status" value="1"/>
</dbReference>
<dbReference type="InterPro" id="IPR018094">
    <property type="entry name" value="Thymidylate_kinase"/>
</dbReference>
<comment type="catalytic activity">
    <reaction evidence="10 12">
        <text>dTMP + ATP = dTDP + ADP</text>
        <dbReference type="Rhea" id="RHEA:13517"/>
        <dbReference type="ChEBI" id="CHEBI:30616"/>
        <dbReference type="ChEBI" id="CHEBI:58369"/>
        <dbReference type="ChEBI" id="CHEBI:63528"/>
        <dbReference type="ChEBI" id="CHEBI:456216"/>
        <dbReference type="EC" id="2.7.4.9"/>
    </reaction>
</comment>
<name>A0A9X0W6T1_9GAMM</name>
<dbReference type="GO" id="GO:0006235">
    <property type="term" value="P:dTTP biosynthetic process"/>
    <property type="evidence" value="ECO:0007669"/>
    <property type="project" value="UniProtKB-UniRule"/>
</dbReference>
<evidence type="ECO:0000256" key="10">
    <source>
        <dbReference type="ARBA" id="ARBA00048743"/>
    </source>
</evidence>
<dbReference type="RefSeq" id="WP_200240125.1">
    <property type="nucleotide sequence ID" value="NZ_NRRY01000005.1"/>
</dbReference>
<dbReference type="PANTHER" id="PTHR10344">
    <property type="entry name" value="THYMIDYLATE KINASE"/>
    <property type="match status" value="1"/>
</dbReference>
<evidence type="ECO:0000256" key="4">
    <source>
        <dbReference type="ARBA" id="ARBA00022679"/>
    </source>
</evidence>
<dbReference type="AlphaFoldDB" id="A0A9X0W6T1"/>
<dbReference type="GO" id="GO:0004798">
    <property type="term" value="F:dTMP kinase activity"/>
    <property type="evidence" value="ECO:0007669"/>
    <property type="project" value="UniProtKB-UniRule"/>
</dbReference>
<keyword evidence="6 12" id="KW-0547">Nucleotide-binding</keyword>
<dbReference type="GO" id="GO:0005524">
    <property type="term" value="F:ATP binding"/>
    <property type="evidence" value="ECO:0007669"/>
    <property type="project" value="UniProtKB-UniRule"/>
</dbReference>
<dbReference type="CDD" id="cd01672">
    <property type="entry name" value="TMPK"/>
    <property type="match status" value="1"/>
</dbReference>
<evidence type="ECO:0000256" key="7">
    <source>
        <dbReference type="ARBA" id="ARBA00022777"/>
    </source>
</evidence>
<feature type="binding site" evidence="12">
    <location>
        <begin position="28"/>
        <end position="35"/>
    </location>
    <ligand>
        <name>ATP</name>
        <dbReference type="ChEBI" id="CHEBI:30616"/>
    </ligand>
</feature>
<comment type="function">
    <text evidence="11 12">Phosphorylation of dTMP to form dTDP in both de novo and salvage pathways of dTTP synthesis.</text>
</comment>
<keyword evidence="15" id="KW-1185">Reference proteome</keyword>
<proteinExistence type="inferred from homology"/>
<evidence type="ECO:0000256" key="11">
    <source>
        <dbReference type="ARBA" id="ARBA00057735"/>
    </source>
</evidence>
<organism evidence="14 15">
    <name type="scientific">Lamprobacter modestohalophilus</name>
    <dbReference type="NCBI Taxonomy" id="1064514"/>
    <lineage>
        <taxon>Bacteria</taxon>
        <taxon>Pseudomonadati</taxon>
        <taxon>Pseudomonadota</taxon>
        <taxon>Gammaproteobacteria</taxon>
        <taxon>Chromatiales</taxon>
        <taxon>Chromatiaceae</taxon>
        <taxon>Lamprobacter</taxon>
    </lineage>
</organism>
<evidence type="ECO:0000313" key="14">
    <source>
        <dbReference type="EMBL" id="MBK1617846.1"/>
    </source>
</evidence>
<evidence type="ECO:0000313" key="15">
    <source>
        <dbReference type="Proteomes" id="UP001138768"/>
    </source>
</evidence>